<feature type="non-terminal residue" evidence="6">
    <location>
        <position position="1"/>
    </location>
</feature>
<sequence>MGSNAIIGDVLGKEIRKVRQDSSYKAIVLRVNSPGGAVFDSEVIWREVKLAAEEKTMVVSFGDVAASGGYYIACPADLIVAQPNTITGSIGIFGMIPNMGELLNDKLGITTDVVKTNKNSDLISLSRPMTEFEREMMQQYIEEGYDLFITHVADGRNMTKEQVDEIGEGRVWSGENAKEIGLVDEFGGLQRAIELAAEIEGLENYRTVQLPAQLDPFQQMFKTGTDNLRVRFLKNQLGENYRYYEFLKKSSEMNGIYARIPYDININ</sequence>
<dbReference type="EMBL" id="DSDK01000298">
    <property type="protein sequence ID" value="HDR51035.1"/>
    <property type="molecule type" value="Genomic_DNA"/>
</dbReference>
<organism evidence="6">
    <name type="scientific">Mariniphaga anaerophila</name>
    <dbReference type="NCBI Taxonomy" id="1484053"/>
    <lineage>
        <taxon>Bacteria</taxon>
        <taxon>Pseudomonadati</taxon>
        <taxon>Bacteroidota</taxon>
        <taxon>Bacteroidia</taxon>
        <taxon>Marinilabiliales</taxon>
        <taxon>Prolixibacteraceae</taxon>
        <taxon>Mariniphaga</taxon>
    </lineage>
</organism>
<name>A0A831PJZ4_9BACT</name>
<proteinExistence type="inferred from homology"/>
<dbReference type="NCBIfam" id="TIGR00706">
    <property type="entry name" value="SppA_dom"/>
    <property type="match status" value="1"/>
</dbReference>
<dbReference type="Proteomes" id="UP000886047">
    <property type="component" value="Unassembled WGS sequence"/>
</dbReference>
<dbReference type="PANTHER" id="PTHR33209:SF1">
    <property type="entry name" value="PEPTIDASE S49 DOMAIN-CONTAINING PROTEIN"/>
    <property type="match status" value="1"/>
</dbReference>
<reference evidence="6" key="1">
    <citation type="journal article" date="2020" name="mSystems">
        <title>Genome- and Community-Level Interaction Insights into Carbon Utilization and Element Cycling Functions of Hydrothermarchaeota in Hydrothermal Sediment.</title>
        <authorList>
            <person name="Zhou Z."/>
            <person name="Liu Y."/>
            <person name="Xu W."/>
            <person name="Pan J."/>
            <person name="Luo Z.H."/>
            <person name="Li M."/>
        </authorList>
    </citation>
    <scope>NUCLEOTIDE SEQUENCE [LARGE SCALE GENOMIC DNA]</scope>
    <source>
        <strain evidence="6">SpSt-1217</strain>
    </source>
</reference>
<keyword evidence="3" id="KW-0378">Hydrolase</keyword>
<dbReference type="InterPro" id="IPR004635">
    <property type="entry name" value="Pept_S49_SppA"/>
</dbReference>
<gene>
    <name evidence="6" type="primary">sppA</name>
    <name evidence="6" type="ORF">ENN90_05345</name>
</gene>
<dbReference type="GO" id="GO:0008236">
    <property type="term" value="F:serine-type peptidase activity"/>
    <property type="evidence" value="ECO:0007669"/>
    <property type="project" value="UniProtKB-KW"/>
</dbReference>
<dbReference type="AlphaFoldDB" id="A0A831PJZ4"/>
<evidence type="ECO:0000256" key="4">
    <source>
        <dbReference type="ARBA" id="ARBA00022825"/>
    </source>
</evidence>
<dbReference type="Gene3D" id="3.90.226.10">
    <property type="entry name" value="2-enoyl-CoA Hydratase, Chain A, domain 1"/>
    <property type="match status" value="1"/>
</dbReference>
<evidence type="ECO:0000256" key="1">
    <source>
        <dbReference type="ARBA" id="ARBA00008683"/>
    </source>
</evidence>
<comment type="caution">
    <text evidence="6">The sequence shown here is derived from an EMBL/GenBank/DDBJ whole genome shotgun (WGS) entry which is preliminary data.</text>
</comment>
<keyword evidence="2" id="KW-0645">Protease</keyword>
<protein>
    <submittedName>
        <fullName evidence="6">Signal peptide peptidase SppA</fullName>
    </submittedName>
</protein>
<dbReference type="InterPro" id="IPR002142">
    <property type="entry name" value="Peptidase_S49"/>
</dbReference>
<evidence type="ECO:0000256" key="2">
    <source>
        <dbReference type="ARBA" id="ARBA00022670"/>
    </source>
</evidence>
<evidence type="ECO:0000313" key="6">
    <source>
        <dbReference type="EMBL" id="HDR51035.1"/>
    </source>
</evidence>
<accession>A0A831PJZ4</accession>
<dbReference type="CDD" id="cd07023">
    <property type="entry name" value="S49_Sppa_N_C"/>
    <property type="match status" value="1"/>
</dbReference>
<dbReference type="GO" id="GO:0006508">
    <property type="term" value="P:proteolysis"/>
    <property type="evidence" value="ECO:0007669"/>
    <property type="project" value="UniProtKB-KW"/>
</dbReference>
<comment type="similarity">
    <text evidence="1">Belongs to the peptidase S49 family.</text>
</comment>
<dbReference type="InterPro" id="IPR047272">
    <property type="entry name" value="S49_SppA_C"/>
</dbReference>
<evidence type="ECO:0000259" key="5">
    <source>
        <dbReference type="Pfam" id="PF01343"/>
    </source>
</evidence>
<dbReference type="SUPFAM" id="SSF52096">
    <property type="entry name" value="ClpP/crotonase"/>
    <property type="match status" value="1"/>
</dbReference>
<keyword evidence="4" id="KW-0720">Serine protease</keyword>
<dbReference type="Gene3D" id="6.20.330.10">
    <property type="match status" value="1"/>
</dbReference>
<feature type="domain" description="Peptidase S49" evidence="5">
    <location>
        <begin position="52"/>
        <end position="200"/>
    </location>
</feature>
<dbReference type="InterPro" id="IPR029045">
    <property type="entry name" value="ClpP/crotonase-like_dom_sf"/>
</dbReference>
<dbReference type="PANTHER" id="PTHR33209">
    <property type="entry name" value="PROTEASE 4"/>
    <property type="match status" value="1"/>
</dbReference>
<evidence type="ECO:0000256" key="3">
    <source>
        <dbReference type="ARBA" id="ARBA00022801"/>
    </source>
</evidence>
<dbReference type="Pfam" id="PF01343">
    <property type="entry name" value="Peptidase_S49"/>
    <property type="match status" value="1"/>
</dbReference>